<gene>
    <name evidence="2" type="ORF">QE152_g38612</name>
</gene>
<organism evidence="2 3">
    <name type="scientific">Popillia japonica</name>
    <name type="common">Japanese beetle</name>
    <dbReference type="NCBI Taxonomy" id="7064"/>
    <lineage>
        <taxon>Eukaryota</taxon>
        <taxon>Metazoa</taxon>
        <taxon>Ecdysozoa</taxon>
        <taxon>Arthropoda</taxon>
        <taxon>Hexapoda</taxon>
        <taxon>Insecta</taxon>
        <taxon>Pterygota</taxon>
        <taxon>Neoptera</taxon>
        <taxon>Endopterygota</taxon>
        <taxon>Coleoptera</taxon>
        <taxon>Polyphaga</taxon>
        <taxon>Scarabaeiformia</taxon>
        <taxon>Scarabaeidae</taxon>
        <taxon>Rutelinae</taxon>
        <taxon>Popillia</taxon>
    </lineage>
</organism>
<protein>
    <submittedName>
        <fullName evidence="2">Uncharacterized protein</fullName>
    </submittedName>
</protein>
<dbReference type="GO" id="GO:0000981">
    <property type="term" value="F:DNA-binding transcription factor activity, RNA polymerase II-specific"/>
    <property type="evidence" value="ECO:0007669"/>
    <property type="project" value="TreeGrafter"/>
</dbReference>
<name>A0AAW1HWI8_POPJA</name>
<evidence type="ECO:0000256" key="1">
    <source>
        <dbReference type="SAM" id="MobiDB-lite"/>
    </source>
</evidence>
<dbReference type="GO" id="GO:0045664">
    <property type="term" value="P:regulation of neuron differentiation"/>
    <property type="evidence" value="ECO:0007669"/>
    <property type="project" value="TreeGrafter"/>
</dbReference>
<feature type="compositionally biased region" description="Acidic residues" evidence="1">
    <location>
        <begin position="144"/>
        <end position="162"/>
    </location>
</feature>
<sequence length="312" mass="34667">MLAAMTTVTTGLLSPNSYGLNPDKVAATMAANNADQDYERYRNVPMFSRTTNSSDSETDTYSSRSPKGEAPKRNKRKNFKPRCSNVPSYSDNETTEALNLSEFSNNNNLKNVSRRKTLSTRKLVTDFRYSPMDLSKTNESDTGGSDDSEFGEMENFDEDENENGSSETDSKVSSSFSIQNLAKPHVSDYGTTSGLAHGSHDMREYVTNTMRELLSIYGLTSEVAESISRQLPIAAFSSGKSTFKQFYFVRNIVLDQFRGSYRSRRSAVIGGTWHFLPIPDLEDLEPLVVGAIAELLVRSQVCSHMLTIVNPS</sequence>
<dbReference type="InterPro" id="IPR040373">
    <property type="entry name" value="CASZ1"/>
</dbReference>
<dbReference type="PANTHER" id="PTHR12451:SF0">
    <property type="entry name" value="ZINC FINGER PROTEIN CASTOR HOMOLOG 1"/>
    <property type="match status" value="1"/>
</dbReference>
<evidence type="ECO:0000313" key="2">
    <source>
        <dbReference type="EMBL" id="KAK9681049.1"/>
    </source>
</evidence>
<reference evidence="2 3" key="1">
    <citation type="journal article" date="2024" name="BMC Genomics">
        <title>De novo assembly and annotation of Popillia japonica's genome with initial clues to its potential as an invasive pest.</title>
        <authorList>
            <person name="Cucini C."/>
            <person name="Boschi S."/>
            <person name="Funari R."/>
            <person name="Cardaioli E."/>
            <person name="Iannotti N."/>
            <person name="Marturano G."/>
            <person name="Paoli F."/>
            <person name="Bruttini M."/>
            <person name="Carapelli A."/>
            <person name="Frati F."/>
            <person name="Nardi F."/>
        </authorList>
    </citation>
    <scope>NUCLEOTIDE SEQUENCE [LARGE SCALE GENOMIC DNA]</scope>
    <source>
        <strain evidence="2">DMR45628</strain>
    </source>
</reference>
<dbReference type="GO" id="GO:0045944">
    <property type="term" value="P:positive regulation of transcription by RNA polymerase II"/>
    <property type="evidence" value="ECO:0007669"/>
    <property type="project" value="TreeGrafter"/>
</dbReference>
<keyword evidence="3" id="KW-1185">Reference proteome</keyword>
<dbReference type="GO" id="GO:0000977">
    <property type="term" value="F:RNA polymerase II transcription regulatory region sequence-specific DNA binding"/>
    <property type="evidence" value="ECO:0007669"/>
    <property type="project" value="TreeGrafter"/>
</dbReference>
<dbReference type="AlphaFoldDB" id="A0AAW1HWI8"/>
<dbReference type="Proteomes" id="UP001458880">
    <property type="component" value="Unassembled WGS sequence"/>
</dbReference>
<proteinExistence type="predicted"/>
<dbReference type="GO" id="GO:0005634">
    <property type="term" value="C:nucleus"/>
    <property type="evidence" value="ECO:0007669"/>
    <property type="project" value="TreeGrafter"/>
</dbReference>
<evidence type="ECO:0000313" key="3">
    <source>
        <dbReference type="Proteomes" id="UP001458880"/>
    </source>
</evidence>
<comment type="caution">
    <text evidence="2">The sequence shown here is derived from an EMBL/GenBank/DDBJ whole genome shotgun (WGS) entry which is preliminary data.</text>
</comment>
<feature type="region of interest" description="Disordered" evidence="1">
    <location>
        <begin position="40"/>
        <end position="92"/>
    </location>
</feature>
<dbReference type="PANTHER" id="PTHR12451">
    <property type="entry name" value="TRANSCRIPTION FACTOR CASTOR PROTEIN MING -RELATED"/>
    <property type="match status" value="1"/>
</dbReference>
<feature type="compositionally biased region" description="Polar residues" evidence="1">
    <location>
        <begin position="48"/>
        <end position="65"/>
    </location>
</feature>
<feature type="region of interest" description="Disordered" evidence="1">
    <location>
        <begin position="132"/>
        <end position="174"/>
    </location>
</feature>
<accession>A0AAW1HWI8</accession>
<dbReference type="EMBL" id="JASPKY010000852">
    <property type="protein sequence ID" value="KAK9681049.1"/>
    <property type="molecule type" value="Genomic_DNA"/>
</dbReference>